<name>A0ABR3FGC1_9AGAR</name>
<accession>A0ABR3FGC1</accession>
<evidence type="ECO:0008006" key="4">
    <source>
        <dbReference type="Google" id="ProtNLM"/>
    </source>
</evidence>
<keyword evidence="1" id="KW-0472">Membrane</keyword>
<feature type="transmembrane region" description="Helical" evidence="1">
    <location>
        <begin position="168"/>
        <end position="184"/>
    </location>
</feature>
<evidence type="ECO:0000256" key="1">
    <source>
        <dbReference type="SAM" id="Phobius"/>
    </source>
</evidence>
<dbReference type="Gene3D" id="1.20.120.1630">
    <property type="match status" value="1"/>
</dbReference>
<dbReference type="InterPro" id="IPR010721">
    <property type="entry name" value="UstE-like"/>
</dbReference>
<feature type="transmembrane region" description="Helical" evidence="1">
    <location>
        <begin position="12"/>
        <end position="33"/>
    </location>
</feature>
<evidence type="ECO:0000313" key="3">
    <source>
        <dbReference type="Proteomes" id="UP001465976"/>
    </source>
</evidence>
<keyword evidence="1" id="KW-1133">Transmembrane helix</keyword>
<dbReference type="EMBL" id="JBAHYK010000402">
    <property type="protein sequence ID" value="KAL0574394.1"/>
    <property type="molecule type" value="Genomic_DNA"/>
</dbReference>
<dbReference type="Pfam" id="PF06966">
    <property type="entry name" value="DUF1295"/>
    <property type="match status" value="1"/>
</dbReference>
<organism evidence="2 3">
    <name type="scientific">Marasmius crinis-equi</name>
    <dbReference type="NCBI Taxonomy" id="585013"/>
    <lineage>
        <taxon>Eukaryota</taxon>
        <taxon>Fungi</taxon>
        <taxon>Dikarya</taxon>
        <taxon>Basidiomycota</taxon>
        <taxon>Agaricomycotina</taxon>
        <taxon>Agaricomycetes</taxon>
        <taxon>Agaricomycetidae</taxon>
        <taxon>Agaricales</taxon>
        <taxon>Marasmiineae</taxon>
        <taxon>Marasmiaceae</taxon>
        <taxon>Marasmius</taxon>
    </lineage>
</organism>
<protein>
    <recommendedName>
        <fullName evidence="4">DUF1295-domain-containing protein</fullName>
    </recommendedName>
</protein>
<evidence type="ECO:0000313" key="2">
    <source>
        <dbReference type="EMBL" id="KAL0574394.1"/>
    </source>
</evidence>
<keyword evidence="3" id="KW-1185">Reference proteome</keyword>
<proteinExistence type="predicted"/>
<sequence length="384" mass="43611">MATLSLTAFEWPLQFCAFTTVATYIASVVTGNVSQVDRLWTFLPTIYTAYFALLPLWPSSQLFPLIPFVPEELKAFSKDYSPRAVMMLTLAVIWMFRLSYNTYRRGLFNLHDEDYRWAVLRTQLSPFLFQVVNLTFIAAIQNILLMLLGIPTYIAVTQPHTDLTTSDYAFAGTMLVLLALEFTADNQQYAFHAYKHAHLGKAAKYDEAQQWPGARLNWTTEDAERGFITKGLWAYSRHPNFACEQSFWWVMTLVPVFAPVGPTLPHYSFEDISAFVTNPITLDLIKSNPTLLLKQAPKALAPFYPILSGVCYSLLFISSTPYTESITIKKYTKAYEAYQKRVGMFSPIGTLEKKLWLRLTGGEEKVKEVERLVFGAGKGKAKAE</sequence>
<feature type="transmembrane region" description="Helical" evidence="1">
    <location>
        <begin position="80"/>
        <end position="100"/>
    </location>
</feature>
<comment type="caution">
    <text evidence="2">The sequence shown here is derived from an EMBL/GenBank/DDBJ whole genome shotgun (WGS) entry which is preliminary data.</text>
</comment>
<feature type="transmembrane region" description="Helical" evidence="1">
    <location>
        <begin position="131"/>
        <end position="156"/>
    </location>
</feature>
<dbReference type="PANTHER" id="PTHR32251">
    <property type="entry name" value="3-OXO-5-ALPHA-STEROID 4-DEHYDROGENASE"/>
    <property type="match status" value="1"/>
</dbReference>
<reference evidence="2 3" key="1">
    <citation type="submission" date="2024-02" db="EMBL/GenBank/DDBJ databases">
        <title>A draft genome for the cacao thread blight pathogen Marasmius crinis-equi.</title>
        <authorList>
            <person name="Cohen S.P."/>
            <person name="Baruah I.K."/>
            <person name="Amoako-Attah I."/>
            <person name="Bukari Y."/>
            <person name="Meinhardt L.W."/>
            <person name="Bailey B.A."/>
        </authorList>
    </citation>
    <scope>NUCLEOTIDE SEQUENCE [LARGE SCALE GENOMIC DNA]</scope>
    <source>
        <strain evidence="2 3">GH-76</strain>
    </source>
</reference>
<dbReference type="Proteomes" id="UP001465976">
    <property type="component" value="Unassembled WGS sequence"/>
</dbReference>
<keyword evidence="1" id="KW-0812">Transmembrane</keyword>
<gene>
    <name evidence="2" type="ORF">V5O48_007569</name>
</gene>
<dbReference type="PANTHER" id="PTHR32251:SF23">
    <property type="entry name" value="3-OXO-5-ALPHA-STEROID 4-DEHYDROGENASE (DUF1295)"/>
    <property type="match status" value="1"/>
</dbReference>
<feature type="transmembrane region" description="Helical" evidence="1">
    <location>
        <begin position="40"/>
        <end position="60"/>
    </location>
</feature>